<evidence type="ECO:0000313" key="1">
    <source>
        <dbReference type="EMBL" id="JAH40354.1"/>
    </source>
</evidence>
<organism evidence="1">
    <name type="scientific">Anguilla anguilla</name>
    <name type="common">European freshwater eel</name>
    <name type="synonym">Muraena anguilla</name>
    <dbReference type="NCBI Taxonomy" id="7936"/>
    <lineage>
        <taxon>Eukaryota</taxon>
        <taxon>Metazoa</taxon>
        <taxon>Chordata</taxon>
        <taxon>Craniata</taxon>
        <taxon>Vertebrata</taxon>
        <taxon>Euteleostomi</taxon>
        <taxon>Actinopterygii</taxon>
        <taxon>Neopterygii</taxon>
        <taxon>Teleostei</taxon>
        <taxon>Anguilliformes</taxon>
        <taxon>Anguillidae</taxon>
        <taxon>Anguilla</taxon>
    </lineage>
</organism>
<protein>
    <submittedName>
        <fullName evidence="1">Uncharacterized protein</fullName>
    </submittedName>
</protein>
<sequence>MEAVPTGPPVKSCQPSEVFSMPPAILMSVLMSVSDCGCVCAS</sequence>
<dbReference type="AlphaFoldDB" id="A0A0E9SG59"/>
<accession>A0A0E9SG59</accession>
<proteinExistence type="predicted"/>
<name>A0A0E9SG59_ANGAN</name>
<reference evidence="1" key="1">
    <citation type="submission" date="2014-11" db="EMBL/GenBank/DDBJ databases">
        <authorList>
            <person name="Amaro Gonzalez C."/>
        </authorList>
    </citation>
    <scope>NUCLEOTIDE SEQUENCE</scope>
</reference>
<dbReference type="EMBL" id="GBXM01068223">
    <property type="protein sequence ID" value="JAH40354.1"/>
    <property type="molecule type" value="Transcribed_RNA"/>
</dbReference>
<reference evidence="1" key="2">
    <citation type="journal article" date="2015" name="Fish Shellfish Immunol.">
        <title>Early steps in the European eel (Anguilla anguilla)-Vibrio vulnificus interaction in the gills: Role of the RtxA13 toxin.</title>
        <authorList>
            <person name="Callol A."/>
            <person name="Pajuelo D."/>
            <person name="Ebbesson L."/>
            <person name="Teles M."/>
            <person name="MacKenzie S."/>
            <person name="Amaro C."/>
        </authorList>
    </citation>
    <scope>NUCLEOTIDE SEQUENCE</scope>
</reference>